<name>A0A4V6BIZ2_9BACT</name>
<keyword evidence="3" id="KW-1185">Reference proteome</keyword>
<dbReference type="AlphaFoldDB" id="A0A4V6BIZ2"/>
<dbReference type="CDD" id="cd07721">
    <property type="entry name" value="yflN-like_MBL-fold"/>
    <property type="match status" value="1"/>
</dbReference>
<dbReference type="InterPro" id="IPR036866">
    <property type="entry name" value="RibonucZ/Hydroxyglut_hydro"/>
</dbReference>
<evidence type="ECO:0000259" key="1">
    <source>
        <dbReference type="SMART" id="SM00849"/>
    </source>
</evidence>
<dbReference type="Proteomes" id="UP000304900">
    <property type="component" value="Unassembled WGS sequence"/>
</dbReference>
<feature type="domain" description="Metallo-beta-lactamase" evidence="1">
    <location>
        <begin position="15"/>
        <end position="211"/>
    </location>
</feature>
<dbReference type="SMART" id="SM00849">
    <property type="entry name" value="Lactamase_B"/>
    <property type="match status" value="1"/>
</dbReference>
<dbReference type="RefSeq" id="WP_137339878.1">
    <property type="nucleotide sequence ID" value="NZ_SZVO01000004.1"/>
</dbReference>
<dbReference type="InterPro" id="IPR050855">
    <property type="entry name" value="NDM-1-like"/>
</dbReference>
<comment type="caution">
    <text evidence="2">The sequence shown here is derived from an EMBL/GenBank/DDBJ whole genome shotgun (WGS) entry which is preliminary data.</text>
</comment>
<protein>
    <submittedName>
        <fullName evidence="2">MBL fold metallo-hydrolase</fullName>
    </submittedName>
</protein>
<proteinExistence type="predicted"/>
<accession>A0A4V6BIZ2</accession>
<gene>
    <name evidence="2" type="ORF">FDK13_10160</name>
</gene>
<dbReference type="Pfam" id="PF00753">
    <property type="entry name" value="Lactamase_B"/>
    <property type="match status" value="1"/>
</dbReference>
<dbReference type="GO" id="GO:0016787">
    <property type="term" value="F:hydrolase activity"/>
    <property type="evidence" value="ECO:0007669"/>
    <property type="project" value="UniProtKB-KW"/>
</dbReference>
<dbReference type="Gene3D" id="3.60.15.10">
    <property type="entry name" value="Ribonuclease Z/Hydroxyacylglutathione hydrolase-like"/>
    <property type="match status" value="1"/>
</dbReference>
<evidence type="ECO:0000313" key="3">
    <source>
        <dbReference type="Proteomes" id="UP000304900"/>
    </source>
</evidence>
<reference evidence="2 3" key="1">
    <citation type="submission" date="2019-05" db="EMBL/GenBank/DDBJ databases">
        <title>Dyadobacter AR-3-8 sp. nov., isolated from arctic soil.</title>
        <authorList>
            <person name="Chaudhary D.K."/>
        </authorList>
    </citation>
    <scope>NUCLEOTIDE SEQUENCE [LARGE SCALE GENOMIC DNA]</scope>
    <source>
        <strain evidence="2 3">AR-3-8</strain>
    </source>
</reference>
<evidence type="ECO:0000313" key="2">
    <source>
        <dbReference type="EMBL" id="TKT92333.1"/>
    </source>
</evidence>
<keyword evidence="2" id="KW-0378">Hydrolase</keyword>
<organism evidence="2 3">
    <name type="scientific">Dyadobacter frigoris</name>
    <dbReference type="NCBI Taxonomy" id="2576211"/>
    <lineage>
        <taxon>Bacteria</taxon>
        <taxon>Pseudomonadati</taxon>
        <taxon>Bacteroidota</taxon>
        <taxon>Cytophagia</taxon>
        <taxon>Cytophagales</taxon>
        <taxon>Spirosomataceae</taxon>
        <taxon>Dyadobacter</taxon>
    </lineage>
</organism>
<dbReference type="PANTHER" id="PTHR42951:SF17">
    <property type="entry name" value="METALLO-BETA-LACTAMASE DOMAIN-CONTAINING PROTEIN"/>
    <property type="match status" value="1"/>
</dbReference>
<dbReference type="PANTHER" id="PTHR42951">
    <property type="entry name" value="METALLO-BETA-LACTAMASE DOMAIN-CONTAINING"/>
    <property type="match status" value="1"/>
</dbReference>
<sequence>MKQISSKVFQISLGSVNVFLIVDDGLTLIDTGMKGSADKIFSAIKKGGKDPGNIKRIILTHAHPDHSGSAAEISRRLNIPVFAHYIDAALIEKGVGVREPTYLSPGIINWLIYNIFIKRSDRNIEPVLVEKKLSDHDILPIAGGIQVIHTPGHSAGHVALLIKEEGVLIAADLCANFVGLALSTVYEDKDLGVKSLGKAAEFKFDKALFGHGNPLEKDASQQLKNFYNKLIAE</sequence>
<dbReference type="InterPro" id="IPR001279">
    <property type="entry name" value="Metallo-B-lactamas"/>
</dbReference>
<dbReference type="SUPFAM" id="SSF56281">
    <property type="entry name" value="Metallo-hydrolase/oxidoreductase"/>
    <property type="match status" value="1"/>
</dbReference>
<dbReference type="EMBL" id="SZVO01000004">
    <property type="protein sequence ID" value="TKT92333.1"/>
    <property type="molecule type" value="Genomic_DNA"/>
</dbReference>
<dbReference type="OrthoDB" id="9802248at2"/>